<dbReference type="Proteomes" id="UP001153321">
    <property type="component" value="Chromosome 24"/>
</dbReference>
<evidence type="ECO:0000256" key="1">
    <source>
        <dbReference type="SAM" id="MobiDB-lite"/>
    </source>
</evidence>
<dbReference type="AlphaFoldDB" id="A0A9N8L6K3"/>
<evidence type="ECO:0000313" key="3">
    <source>
        <dbReference type="Proteomes" id="UP001153321"/>
    </source>
</evidence>
<name>A0A9N8L6K3_SPOLI</name>
<organism evidence="2 3">
    <name type="scientific">Spodoptera littoralis</name>
    <name type="common">Egyptian cotton leafworm</name>
    <dbReference type="NCBI Taxonomy" id="7109"/>
    <lineage>
        <taxon>Eukaryota</taxon>
        <taxon>Metazoa</taxon>
        <taxon>Ecdysozoa</taxon>
        <taxon>Arthropoda</taxon>
        <taxon>Hexapoda</taxon>
        <taxon>Insecta</taxon>
        <taxon>Pterygota</taxon>
        <taxon>Neoptera</taxon>
        <taxon>Endopterygota</taxon>
        <taxon>Lepidoptera</taxon>
        <taxon>Glossata</taxon>
        <taxon>Ditrysia</taxon>
        <taxon>Noctuoidea</taxon>
        <taxon>Noctuidae</taxon>
        <taxon>Amphipyrinae</taxon>
        <taxon>Spodoptera</taxon>
    </lineage>
</organism>
<sequence>MSPRLLDSYTYRDNATGQLALVSCTNISTQRSRNTARHTRGDRAPAPRCYRSPHTGSKLWDLESLKSNQNNFFSVKCYTRSLTYGDVSRVRLHVYRHTECSFTT</sequence>
<feature type="region of interest" description="Disordered" evidence="1">
    <location>
        <begin position="29"/>
        <end position="48"/>
    </location>
</feature>
<protein>
    <submittedName>
        <fullName evidence="2">Uncharacterized protein</fullName>
    </submittedName>
</protein>
<dbReference type="EMBL" id="LR824555">
    <property type="protein sequence ID" value="CAD0234348.1"/>
    <property type="molecule type" value="Genomic_DNA"/>
</dbReference>
<proteinExistence type="predicted"/>
<reference evidence="2" key="1">
    <citation type="submission" date="2022-02" db="EMBL/GenBank/DDBJ databases">
        <authorList>
            <person name="King R."/>
        </authorList>
    </citation>
    <scope>NUCLEOTIDE SEQUENCE</scope>
</reference>
<keyword evidence="3" id="KW-1185">Reference proteome</keyword>
<gene>
    <name evidence="2" type="ORF">SPLIT_LOCUS7032</name>
</gene>
<accession>A0A9N8L6K3</accession>
<evidence type="ECO:0000313" key="2">
    <source>
        <dbReference type="EMBL" id="CAD0234348.1"/>
    </source>
</evidence>
<dbReference type="PROSITE" id="PS51257">
    <property type="entry name" value="PROKAR_LIPOPROTEIN"/>
    <property type="match status" value="1"/>
</dbReference>